<accession>A0ABQ6M2F1</accession>
<comment type="caution">
    <text evidence="2">The sequence shown here is derived from an EMBL/GenBank/DDBJ whole genome shotgun (WGS) entry which is preliminary data.</text>
</comment>
<keyword evidence="3" id="KW-1185">Reference proteome</keyword>
<gene>
    <name evidence="2" type="ORF">MNKW57_28230</name>
</gene>
<organism evidence="2 3">
    <name type="scientific">Biformimicrobium ophioploci</name>
    <dbReference type="NCBI Taxonomy" id="3036711"/>
    <lineage>
        <taxon>Bacteria</taxon>
        <taxon>Pseudomonadati</taxon>
        <taxon>Pseudomonadota</taxon>
        <taxon>Gammaproteobacteria</taxon>
        <taxon>Cellvibrionales</taxon>
        <taxon>Microbulbiferaceae</taxon>
        <taxon>Biformimicrobium</taxon>
    </lineage>
</organism>
<feature type="region of interest" description="Disordered" evidence="1">
    <location>
        <begin position="40"/>
        <end position="70"/>
    </location>
</feature>
<dbReference type="Proteomes" id="UP001224392">
    <property type="component" value="Unassembled WGS sequence"/>
</dbReference>
<evidence type="ECO:0000256" key="1">
    <source>
        <dbReference type="SAM" id="MobiDB-lite"/>
    </source>
</evidence>
<protein>
    <submittedName>
        <fullName evidence="2">Uncharacterized protein</fullName>
    </submittedName>
</protein>
<proteinExistence type="predicted"/>
<reference evidence="2 3" key="1">
    <citation type="submission" date="2023-04" db="EMBL/GenBank/DDBJ databases">
        <title>Marinobulbifer ophiurae gen. nov., sp. Nov., isolate from tissue of brittle star Ophioplocus japonicus.</title>
        <authorList>
            <person name="Kawano K."/>
            <person name="Sawayama S."/>
            <person name="Nakagawa S."/>
        </authorList>
    </citation>
    <scope>NUCLEOTIDE SEQUENCE [LARGE SCALE GENOMIC DNA]</scope>
    <source>
        <strain evidence="2 3">NKW57</strain>
    </source>
</reference>
<evidence type="ECO:0000313" key="3">
    <source>
        <dbReference type="Proteomes" id="UP001224392"/>
    </source>
</evidence>
<dbReference type="EMBL" id="BSYJ01000006">
    <property type="protein sequence ID" value="GMG88502.1"/>
    <property type="molecule type" value="Genomic_DNA"/>
</dbReference>
<sequence>MARTAGQYIGGGLMSLDKWETETPSRGSHHASILTAVAARVPASHRSQTSSHPVMARHAPCIPTQLLPTA</sequence>
<name>A0ABQ6M2F1_9GAMM</name>
<evidence type="ECO:0000313" key="2">
    <source>
        <dbReference type="EMBL" id="GMG88502.1"/>
    </source>
</evidence>